<proteinExistence type="predicted"/>
<feature type="non-terminal residue" evidence="1">
    <location>
        <position position="80"/>
    </location>
</feature>
<comment type="caution">
    <text evidence="1">The sequence shown here is derived from an EMBL/GenBank/DDBJ whole genome shotgun (WGS) entry which is preliminary data.</text>
</comment>
<protein>
    <submittedName>
        <fullName evidence="1">Uncharacterized protein</fullName>
    </submittedName>
</protein>
<dbReference type="EMBL" id="RWIC01001216">
    <property type="protein sequence ID" value="TKC36963.1"/>
    <property type="molecule type" value="Genomic_DNA"/>
</dbReference>
<feature type="non-terminal residue" evidence="1">
    <location>
        <position position="1"/>
    </location>
</feature>
<dbReference type="Proteomes" id="UP000308365">
    <property type="component" value="Unassembled WGS sequence"/>
</dbReference>
<sequence>VFRLVRLPSPYYLEGWRACGQERRRRSRVLYHSEQRNKESAPNLCNSLSLPCRLSVSLDLAAEGQSNSRSRKKTKIVQKQ</sequence>
<name>A0A4U1EL92_MONMO</name>
<reference evidence="2" key="1">
    <citation type="journal article" date="2019" name="IScience">
        <title>Narwhal Genome Reveals Long-Term Low Genetic Diversity despite Current Large Abundance Size.</title>
        <authorList>
            <person name="Westbury M.V."/>
            <person name="Petersen B."/>
            <person name="Garde E."/>
            <person name="Heide-Jorgensen M.P."/>
            <person name="Lorenzen E.D."/>
        </authorList>
    </citation>
    <scope>NUCLEOTIDE SEQUENCE [LARGE SCALE GENOMIC DNA]</scope>
</reference>
<gene>
    <name evidence="1" type="ORF">EI555_004984</name>
</gene>
<evidence type="ECO:0000313" key="1">
    <source>
        <dbReference type="EMBL" id="TKC36963.1"/>
    </source>
</evidence>
<evidence type="ECO:0000313" key="2">
    <source>
        <dbReference type="Proteomes" id="UP000308365"/>
    </source>
</evidence>
<accession>A0A4U1EL92</accession>
<organism evidence="1 2">
    <name type="scientific">Monodon monoceros</name>
    <name type="common">Narwhal</name>
    <name type="synonym">Ceratodon monodon</name>
    <dbReference type="NCBI Taxonomy" id="40151"/>
    <lineage>
        <taxon>Eukaryota</taxon>
        <taxon>Metazoa</taxon>
        <taxon>Chordata</taxon>
        <taxon>Craniata</taxon>
        <taxon>Vertebrata</taxon>
        <taxon>Euteleostomi</taxon>
        <taxon>Mammalia</taxon>
        <taxon>Eutheria</taxon>
        <taxon>Laurasiatheria</taxon>
        <taxon>Artiodactyla</taxon>
        <taxon>Whippomorpha</taxon>
        <taxon>Cetacea</taxon>
        <taxon>Odontoceti</taxon>
        <taxon>Monodontidae</taxon>
        <taxon>Monodon</taxon>
    </lineage>
</organism>
<dbReference type="AlphaFoldDB" id="A0A4U1EL92"/>